<keyword evidence="4" id="KW-1185">Reference proteome</keyword>
<evidence type="ECO:0000256" key="1">
    <source>
        <dbReference type="SAM" id="Phobius"/>
    </source>
</evidence>
<accession>A0ABD2KFA6</accession>
<gene>
    <name evidence="3" type="ORF">niasHT_023114</name>
</gene>
<feature type="chain" id="PRO_5044872448" evidence="2">
    <location>
        <begin position="22"/>
        <end position="246"/>
    </location>
</feature>
<keyword evidence="1" id="KW-0812">Transmembrane</keyword>
<protein>
    <submittedName>
        <fullName evidence="3">Uncharacterized protein</fullName>
    </submittedName>
</protein>
<reference evidence="3 4" key="1">
    <citation type="submission" date="2024-10" db="EMBL/GenBank/DDBJ databases">
        <authorList>
            <person name="Kim D."/>
        </authorList>
    </citation>
    <scope>NUCLEOTIDE SEQUENCE [LARGE SCALE GENOMIC DNA]</scope>
    <source>
        <strain evidence="3">BH-2024</strain>
    </source>
</reference>
<keyword evidence="2" id="KW-0732">Signal</keyword>
<evidence type="ECO:0000256" key="2">
    <source>
        <dbReference type="SAM" id="SignalP"/>
    </source>
</evidence>
<feature type="signal peptide" evidence="2">
    <location>
        <begin position="1"/>
        <end position="21"/>
    </location>
</feature>
<sequence>MNLLQFFLFFIIINALDCSNAQLKCRRDTVGTINGVGLKMNFSEEECESTYFWQSSYKYCYASHCLRGNEWLTHYGCAKSPEKGACSDNVEKEMKDLYGLAVSCSFCTIGRKMDDMSNKNFPLYNTTNVVMPRSGGADGDEFSFMSTTQQLTTSSNLSEIATIVPKKMNLHEMVTSTPTPNYVPILEKSFSKNETETATIIEKTYSDDNTNSDNNSCSAFGFGMPMIIQNMALLCFSCIFLAHFIQ</sequence>
<evidence type="ECO:0000313" key="4">
    <source>
        <dbReference type="Proteomes" id="UP001620626"/>
    </source>
</evidence>
<keyword evidence="1" id="KW-1133">Transmembrane helix</keyword>
<name>A0ABD2KFA6_9BILA</name>
<evidence type="ECO:0000313" key="3">
    <source>
        <dbReference type="EMBL" id="KAL3101594.1"/>
    </source>
</evidence>
<dbReference type="Proteomes" id="UP001620626">
    <property type="component" value="Unassembled WGS sequence"/>
</dbReference>
<comment type="caution">
    <text evidence="3">The sequence shown here is derived from an EMBL/GenBank/DDBJ whole genome shotgun (WGS) entry which is preliminary data.</text>
</comment>
<keyword evidence="1" id="KW-0472">Membrane</keyword>
<proteinExistence type="predicted"/>
<dbReference type="AlphaFoldDB" id="A0ABD2KFA6"/>
<organism evidence="3 4">
    <name type="scientific">Heterodera trifolii</name>
    <dbReference type="NCBI Taxonomy" id="157864"/>
    <lineage>
        <taxon>Eukaryota</taxon>
        <taxon>Metazoa</taxon>
        <taxon>Ecdysozoa</taxon>
        <taxon>Nematoda</taxon>
        <taxon>Chromadorea</taxon>
        <taxon>Rhabditida</taxon>
        <taxon>Tylenchina</taxon>
        <taxon>Tylenchomorpha</taxon>
        <taxon>Tylenchoidea</taxon>
        <taxon>Heteroderidae</taxon>
        <taxon>Heteroderinae</taxon>
        <taxon>Heterodera</taxon>
    </lineage>
</organism>
<dbReference type="EMBL" id="JBICBT010000775">
    <property type="protein sequence ID" value="KAL3101594.1"/>
    <property type="molecule type" value="Genomic_DNA"/>
</dbReference>
<feature type="transmembrane region" description="Helical" evidence="1">
    <location>
        <begin position="219"/>
        <end position="245"/>
    </location>
</feature>